<comment type="similarity">
    <text evidence="1">Belongs to the 'GDXG' lipolytic enzyme family.</text>
</comment>
<dbReference type="SUPFAM" id="SSF53474">
    <property type="entry name" value="alpha/beta-Hydrolases"/>
    <property type="match status" value="1"/>
</dbReference>
<accession>A0AAD2DV54</accession>
<evidence type="ECO:0000259" key="2">
    <source>
        <dbReference type="Pfam" id="PF07859"/>
    </source>
</evidence>
<reference evidence="3" key="1">
    <citation type="submission" date="2023-05" db="EMBL/GenBank/DDBJ databases">
        <authorList>
            <person name="Huff M."/>
        </authorList>
    </citation>
    <scope>NUCLEOTIDE SEQUENCE</scope>
</reference>
<name>A0AAD2DV54_9LAMI</name>
<dbReference type="Proteomes" id="UP000834106">
    <property type="component" value="Chromosome 7"/>
</dbReference>
<sequence length="344" mass="38508">MASDSKDIAFDYSPYFRLYTDAQIDRLILNQLVSPSDDPKSVVRSKDVVTLTESGVSARIFIPNVRDPPRKIPLLVYIHGGAFVLGSPANPPFHNFVSSLVEKANVIAVSVDYRLAPENPLPIAFDDSWEAFQWVISHVNGNGPDPWINEYADFGRVFLAGESAGANIAHDVAIRAGENKLQGVEIVGLLLVHPFFGGKEEDKLYKTLCPASSGCDDDPRLNPAVDPRLRTMAAHRVLFCLAEKDFLREKGRAYYEELKKSEWEGEVEIMETEGEGHGFHLFNPDSEKALDLMNQLAAFLIMKNQDPKNCNRNGRLGILGTDFLLFDRGQFLIKYQDIAFELFQ</sequence>
<dbReference type="GO" id="GO:0016787">
    <property type="term" value="F:hydrolase activity"/>
    <property type="evidence" value="ECO:0007669"/>
    <property type="project" value="InterPro"/>
</dbReference>
<dbReference type="InterPro" id="IPR013094">
    <property type="entry name" value="AB_hydrolase_3"/>
</dbReference>
<feature type="domain" description="Alpha/beta hydrolase fold-3" evidence="2">
    <location>
        <begin position="75"/>
        <end position="280"/>
    </location>
</feature>
<evidence type="ECO:0000313" key="4">
    <source>
        <dbReference type="Proteomes" id="UP000834106"/>
    </source>
</evidence>
<evidence type="ECO:0000313" key="3">
    <source>
        <dbReference type="EMBL" id="CAI9764395.1"/>
    </source>
</evidence>
<dbReference type="InterPro" id="IPR050466">
    <property type="entry name" value="Carboxylest/Gibb_receptor"/>
</dbReference>
<protein>
    <recommendedName>
        <fullName evidence="2">Alpha/beta hydrolase fold-3 domain-containing protein</fullName>
    </recommendedName>
</protein>
<evidence type="ECO:0000256" key="1">
    <source>
        <dbReference type="ARBA" id="ARBA00010515"/>
    </source>
</evidence>
<dbReference type="Pfam" id="PF07859">
    <property type="entry name" value="Abhydrolase_3"/>
    <property type="match status" value="1"/>
</dbReference>
<dbReference type="PANTHER" id="PTHR23024:SF621">
    <property type="entry name" value="CARBOXYLESTERASE 2-RELATED"/>
    <property type="match status" value="1"/>
</dbReference>
<gene>
    <name evidence="3" type="ORF">FPE_LOCUS11825</name>
</gene>
<dbReference type="AlphaFoldDB" id="A0AAD2DV54"/>
<dbReference type="PANTHER" id="PTHR23024">
    <property type="entry name" value="ARYLACETAMIDE DEACETYLASE"/>
    <property type="match status" value="1"/>
</dbReference>
<organism evidence="3 4">
    <name type="scientific">Fraxinus pennsylvanica</name>
    <dbReference type="NCBI Taxonomy" id="56036"/>
    <lineage>
        <taxon>Eukaryota</taxon>
        <taxon>Viridiplantae</taxon>
        <taxon>Streptophyta</taxon>
        <taxon>Embryophyta</taxon>
        <taxon>Tracheophyta</taxon>
        <taxon>Spermatophyta</taxon>
        <taxon>Magnoliopsida</taxon>
        <taxon>eudicotyledons</taxon>
        <taxon>Gunneridae</taxon>
        <taxon>Pentapetalae</taxon>
        <taxon>asterids</taxon>
        <taxon>lamiids</taxon>
        <taxon>Lamiales</taxon>
        <taxon>Oleaceae</taxon>
        <taxon>Oleeae</taxon>
        <taxon>Fraxinus</taxon>
    </lineage>
</organism>
<proteinExistence type="inferred from homology"/>
<keyword evidence="4" id="KW-1185">Reference proteome</keyword>
<dbReference type="EMBL" id="OU503042">
    <property type="protein sequence ID" value="CAI9764395.1"/>
    <property type="molecule type" value="Genomic_DNA"/>
</dbReference>
<dbReference type="Gene3D" id="3.40.50.1820">
    <property type="entry name" value="alpha/beta hydrolase"/>
    <property type="match status" value="1"/>
</dbReference>
<dbReference type="InterPro" id="IPR029058">
    <property type="entry name" value="AB_hydrolase_fold"/>
</dbReference>